<evidence type="ECO:0000313" key="2">
    <source>
        <dbReference type="EMBL" id="PJI26174.1"/>
    </source>
</evidence>
<proteinExistence type="predicted"/>
<evidence type="ECO:0000313" key="3">
    <source>
        <dbReference type="Proteomes" id="UP000229884"/>
    </source>
</evidence>
<feature type="transmembrane region" description="Helical" evidence="1">
    <location>
        <begin position="37"/>
        <end position="58"/>
    </location>
</feature>
<keyword evidence="1" id="KW-0472">Membrane</keyword>
<evidence type="ECO:0000256" key="1">
    <source>
        <dbReference type="SAM" id="Phobius"/>
    </source>
</evidence>
<comment type="caution">
    <text evidence="2">The sequence shown here is derived from an EMBL/GenBank/DDBJ whole genome shotgun (WGS) entry which is preliminary data.</text>
</comment>
<keyword evidence="1" id="KW-1133">Transmembrane helix</keyword>
<name>A0A2M8TQG4_PREIN</name>
<dbReference type="AlphaFoldDB" id="A0A2M8TQG4"/>
<accession>A0A2M8TQG4</accession>
<dbReference type="Proteomes" id="UP000229884">
    <property type="component" value="Unassembled WGS sequence"/>
</dbReference>
<keyword evidence="1" id="KW-0812">Transmembrane</keyword>
<gene>
    <name evidence="2" type="ORF">CTM58_10515</name>
</gene>
<reference evidence="2 3" key="1">
    <citation type="submission" date="2017-11" db="EMBL/GenBank/DDBJ databases">
        <title>Genome sequencing of Prevotella intermedia KCOM 2832.</title>
        <authorList>
            <person name="Kook J.-K."/>
            <person name="Park S.-N."/>
            <person name="Lim Y.K."/>
        </authorList>
    </citation>
    <scope>NUCLEOTIDE SEQUENCE [LARGE SCALE GENOMIC DNA]</scope>
    <source>
        <strain evidence="2 3">KCOM 2832</strain>
    </source>
</reference>
<organism evidence="2 3">
    <name type="scientific">Prevotella intermedia</name>
    <dbReference type="NCBI Taxonomy" id="28131"/>
    <lineage>
        <taxon>Bacteria</taxon>
        <taxon>Pseudomonadati</taxon>
        <taxon>Bacteroidota</taxon>
        <taxon>Bacteroidia</taxon>
        <taxon>Bacteroidales</taxon>
        <taxon>Prevotellaceae</taxon>
        <taxon>Prevotella</taxon>
    </lineage>
</organism>
<protein>
    <submittedName>
        <fullName evidence="2">Uncharacterized protein</fullName>
    </submittedName>
</protein>
<sequence>MKLSFFVRIIFTKQGWLPCKTTLYTLRICGQGVEEEFIPFLIVMLAFLYKNVAVSLVLGR</sequence>
<dbReference type="EMBL" id="PENG01000002">
    <property type="protein sequence ID" value="PJI26174.1"/>
    <property type="molecule type" value="Genomic_DNA"/>
</dbReference>